<evidence type="ECO:0000256" key="4">
    <source>
        <dbReference type="ARBA" id="ARBA00022692"/>
    </source>
</evidence>
<gene>
    <name evidence="9" type="primary">emrE</name>
    <name evidence="9" type="ORF">WFA24289_00421</name>
</gene>
<keyword evidence="10" id="KW-1185">Reference proteome</keyword>
<dbReference type="Pfam" id="PF00893">
    <property type="entry name" value="Multi_Drug_Res"/>
    <property type="match status" value="1"/>
</dbReference>
<dbReference type="InterPro" id="IPR045324">
    <property type="entry name" value="Small_multidrug_res"/>
</dbReference>
<evidence type="ECO:0000313" key="9">
    <source>
        <dbReference type="EMBL" id="CAH0416122.1"/>
    </source>
</evidence>
<reference evidence="9 10" key="1">
    <citation type="submission" date="2021-11" db="EMBL/GenBank/DDBJ databases">
        <authorList>
            <person name="Depoorter E."/>
        </authorList>
    </citation>
    <scope>NUCLEOTIDE SEQUENCE [LARGE SCALE GENOMIC DNA]</scope>
    <source>
        <strain evidence="9 10">LMG 24289</strain>
    </source>
</reference>
<accession>A0ABM8Z471</accession>
<keyword evidence="4 7" id="KW-0812">Transmembrane</keyword>
<evidence type="ECO:0000256" key="8">
    <source>
        <dbReference type="SAM" id="Phobius"/>
    </source>
</evidence>
<keyword evidence="3" id="KW-1003">Cell membrane</keyword>
<evidence type="ECO:0000256" key="3">
    <source>
        <dbReference type="ARBA" id="ARBA00022475"/>
    </source>
</evidence>
<evidence type="ECO:0000256" key="6">
    <source>
        <dbReference type="ARBA" id="ARBA00023136"/>
    </source>
</evidence>
<dbReference type="PANTHER" id="PTHR30561:SF1">
    <property type="entry name" value="MULTIDRUG TRANSPORTER EMRE"/>
    <property type="match status" value="1"/>
</dbReference>
<evidence type="ECO:0000256" key="5">
    <source>
        <dbReference type="ARBA" id="ARBA00022989"/>
    </source>
</evidence>
<keyword evidence="5 8" id="KW-1133">Transmembrane helix</keyword>
<dbReference type="EMBL" id="CAKKNS010000001">
    <property type="protein sequence ID" value="CAH0416122.1"/>
    <property type="molecule type" value="Genomic_DNA"/>
</dbReference>
<sequence length="110" mass="11796">MVYVSLGVAIISELVATSLLRINATSSGFNPLLVLGICVFYCISFYSLGQSLTVIPTGVAYAIWSAVGIVILTVLDRVVYHTQFTWQVYLALGLIVSGVVLLNLYAPSHG</sequence>
<dbReference type="InterPro" id="IPR000390">
    <property type="entry name" value="Small_drug/metabolite_transptr"/>
</dbReference>
<name>A0ABM8Z471_9LACO</name>
<comment type="caution">
    <text evidence="9">The sequence shown here is derived from an EMBL/GenBank/DDBJ whole genome shotgun (WGS) entry which is preliminary data.</text>
</comment>
<evidence type="ECO:0000256" key="1">
    <source>
        <dbReference type="ARBA" id="ARBA00004651"/>
    </source>
</evidence>
<dbReference type="PANTHER" id="PTHR30561">
    <property type="entry name" value="SMR FAMILY PROTON-DEPENDENT DRUG EFFLUX TRANSPORTER SUGE"/>
    <property type="match status" value="1"/>
</dbReference>
<feature type="transmembrane region" description="Helical" evidence="8">
    <location>
        <begin position="87"/>
        <end position="106"/>
    </location>
</feature>
<evidence type="ECO:0000256" key="7">
    <source>
        <dbReference type="RuleBase" id="RU003942"/>
    </source>
</evidence>
<evidence type="ECO:0000313" key="10">
    <source>
        <dbReference type="Proteomes" id="UP000789707"/>
    </source>
</evidence>
<dbReference type="SUPFAM" id="SSF103481">
    <property type="entry name" value="Multidrug resistance efflux transporter EmrE"/>
    <property type="match status" value="1"/>
</dbReference>
<dbReference type="RefSeq" id="WP_230096185.1">
    <property type="nucleotide sequence ID" value="NZ_CAKKNS010000001.1"/>
</dbReference>
<dbReference type="Proteomes" id="UP000789707">
    <property type="component" value="Unassembled WGS sequence"/>
</dbReference>
<feature type="transmembrane region" description="Helical" evidence="8">
    <location>
        <begin position="29"/>
        <end position="48"/>
    </location>
</feature>
<comment type="subcellular location">
    <subcellularLocation>
        <location evidence="1 7">Cell membrane</location>
        <topology evidence="1 7">Multi-pass membrane protein</topology>
    </subcellularLocation>
</comment>
<comment type="similarity">
    <text evidence="7">Belongs to the drug/metabolite transporter (DMT) superfamily. Small multidrug resistance (SMR) (TC 2.A.7.1) family.</text>
</comment>
<keyword evidence="2" id="KW-0813">Transport</keyword>
<protein>
    <submittedName>
        <fullName evidence="9">Multidrug transporter EmrE</fullName>
    </submittedName>
</protein>
<evidence type="ECO:0000256" key="2">
    <source>
        <dbReference type="ARBA" id="ARBA00022448"/>
    </source>
</evidence>
<keyword evidence="6 8" id="KW-0472">Membrane</keyword>
<organism evidence="9 10">
    <name type="scientific">Periweissella fabaria</name>
    <dbReference type="NCBI Taxonomy" id="546157"/>
    <lineage>
        <taxon>Bacteria</taxon>
        <taxon>Bacillati</taxon>
        <taxon>Bacillota</taxon>
        <taxon>Bacilli</taxon>
        <taxon>Lactobacillales</taxon>
        <taxon>Lactobacillaceae</taxon>
        <taxon>Periweissella</taxon>
    </lineage>
</organism>
<feature type="transmembrane region" description="Helical" evidence="8">
    <location>
        <begin position="54"/>
        <end position="75"/>
    </location>
</feature>
<dbReference type="Gene3D" id="1.10.3730.20">
    <property type="match status" value="1"/>
</dbReference>
<proteinExistence type="inferred from homology"/>
<dbReference type="InterPro" id="IPR037185">
    <property type="entry name" value="EmrE-like"/>
</dbReference>